<reference evidence="2" key="1">
    <citation type="journal article" date="2021" name="Int. J. Syst. Evol. Microbiol.">
        <title>Bradyrhizobium septentrionale sp. nov. (sv. septentrionale) and Bradyrhizobium quebecense sp. nov. (sv. septentrionale) associated with legumes native to Canada possess rearranged symbiosis genes and numerous insertion sequences.</title>
        <authorList>
            <person name="Bromfield E.S.P."/>
            <person name="Cloutier S."/>
        </authorList>
    </citation>
    <scope>NUCLEOTIDE SEQUENCE</scope>
    <source>
        <strain evidence="2">5S5</strain>
    </source>
</reference>
<gene>
    <name evidence="2" type="ORF">WDK88_28520</name>
</gene>
<dbReference type="EMBL" id="CP147711">
    <property type="protein sequence ID" value="WXC77369.1"/>
    <property type="molecule type" value="Genomic_DNA"/>
</dbReference>
<name>A0ABZ2NRC1_9BRAD</name>
<evidence type="ECO:0000313" key="3">
    <source>
        <dbReference type="Proteomes" id="UP001432046"/>
    </source>
</evidence>
<accession>A0ABZ2NRC1</accession>
<reference evidence="2" key="2">
    <citation type="submission" date="2024-03" db="EMBL/GenBank/DDBJ databases">
        <authorList>
            <person name="Bromfield E.S.P."/>
            <person name="Cloutier S."/>
        </authorList>
    </citation>
    <scope>NUCLEOTIDE SEQUENCE</scope>
    <source>
        <strain evidence="2">5S5</strain>
    </source>
</reference>
<dbReference type="RefSeq" id="WP_338833461.1">
    <property type="nucleotide sequence ID" value="NZ_CP147711.1"/>
</dbReference>
<protein>
    <submittedName>
        <fullName evidence="2">Uncharacterized protein</fullName>
    </submittedName>
</protein>
<evidence type="ECO:0000313" key="2">
    <source>
        <dbReference type="EMBL" id="WXC77369.1"/>
    </source>
</evidence>
<dbReference type="Proteomes" id="UP001432046">
    <property type="component" value="Chromosome"/>
</dbReference>
<evidence type="ECO:0000256" key="1">
    <source>
        <dbReference type="SAM" id="MobiDB-lite"/>
    </source>
</evidence>
<organism evidence="2 3">
    <name type="scientific">Bradyrhizobium septentrionale</name>
    <dbReference type="NCBI Taxonomy" id="1404411"/>
    <lineage>
        <taxon>Bacteria</taxon>
        <taxon>Pseudomonadati</taxon>
        <taxon>Pseudomonadota</taxon>
        <taxon>Alphaproteobacteria</taxon>
        <taxon>Hyphomicrobiales</taxon>
        <taxon>Nitrobacteraceae</taxon>
        <taxon>Bradyrhizobium</taxon>
    </lineage>
</organism>
<keyword evidence="3" id="KW-1185">Reference proteome</keyword>
<proteinExistence type="predicted"/>
<feature type="region of interest" description="Disordered" evidence="1">
    <location>
        <begin position="1"/>
        <end position="44"/>
    </location>
</feature>
<sequence length="122" mass="13585">MEANRRNAKHSTGPKTDQGKARSSGNALRHGLSRPGPHDNAGGTALTQALLDRLAQEALSIEPAEVVQAKLELARIRAVRRDLLAAFLKAPDAKLRKRLRGLERYERAAFARQRRVMRARSR</sequence>